<keyword evidence="1" id="KW-0812">Transmembrane</keyword>
<feature type="transmembrane region" description="Helical" evidence="1">
    <location>
        <begin position="192"/>
        <end position="213"/>
    </location>
</feature>
<evidence type="ECO:0000256" key="1">
    <source>
        <dbReference type="SAM" id="Phobius"/>
    </source>
</evidence>
<sequence length="252" mass="28948">MASEFYRIFRTKLSRSIFFIILLIPCVEVVQLLLVKFQSGHELYPPFSFFLSGSSRGHMTQALLLWFLPLFLLLLGSDTVIQDYRTGSQNIFISKYGKKKYFSYKLATSFLISFFAMFISLLLNFILVSLFFMGGKNTKEYSLPDNLLFTLSIEHPYLAVIVFSFTACLLAGFAGLLGASFSLFFQDRKYSYSAAFFVWFFLVIRDDSLMYLFQPFAEYGFDTLLPVLATALAVFISIPALIYFYEVKFNDG</sequence>
<organism evidence="2 3">
    <name type="scientific">Fictibacillus norfolkensis</name>
    <dbReference type="NCBI Taxonomy" id="2762233"/>
    <lineage>
        <taxon>Bacteria</taxon>
        <taxon>Bacillati</taxon>
        <taxon>Bacillota</taxon>
        <taxon>Bacilli</taxon>
        <taxon>Bacillales</taxon>
        <taxon>Fictibacillaceae</taxon>
        <taxon>Fictibacillus</taxon>
    </lineage>
</organism>
<keyword evidence="1" id="KW-1133">Transmembrane helix</keyword>
<dbReference type="Proteomes" id="UP000603641">
    <property type="component" value="Unassembled WGS sequence"/>
</dbReference>
<protein>
    <recommendedName>
        <fullName evidence="4">ABC transporter permease</fullName>
    </recommendedName>
</protein>
<comment type="caution">
    <text evidence="2">The sequence shown here is derived from an EMBL/GenBank/DDBJ whole genome shotgun (WGS) entry which is preliminary data.</text>
</comment>
<feature type="transmembrane region" description="Helical" evidence="1">
    <location>
        <begin position="225"/>
        <end position="245"/>
    </location>
</feature>
<accession>A0ABR8SMY2</accession>
<proteinExistence type="predicted"/>
<dbReference type="EMBL" id="JACSQM010000005">
    <property type="protein sequence ID" value="MBD7964853.1"/>
    <property type="molecule type" value="Genomic_DNA"/>
</dbReference>
<feature type="transmembrane region" description="Helical" evidence="1">
    <location>
        <begin position="59"/>
        <end position="81"/>
    </location>
</feature>
<evidence type="ECO:0008006" key="4">
    <source>
        <dbReference type="Google" id="ProtNLM"/>
    </source>
</evidence>
<feature type="transmembrane region" description="Helical" evidence="1">
    <location>
        <begin position="17"/>
        <end position="39"/>
    </location>
</feature>
<evidence type="ECO:0000313" key="3">
    <source>
        <dbReference type="Proteomes" id="UP000603641"/>
    </source>
</evidence>
<keyword evidence="3" id="KW-1185">Reference proteome</keyword>
<feature type="transmembrane region" description="Helical" evidence="1">
    <location>
        <begin position="102"/>
        <end position="135"/>
    </location>
</feature>
<name>A0ABR8SMY2_9BACL</name>
<feature type="transmembrane region" description="Helical" evidence="1">
    <location>
        <begin position="155"/>
        <end position="185"/>
    </location>
</feature>
<evidence type="ECO:0000313" key="2">
    <source>
        <dbReference type="EMBL" id="MBD7964853.1"/>
    </source>
</evidence>
<reference evidence="2 3" key="1">
    <citation type="submission" date="2020-08" db="EMBL/GenBank/DDBJ databases">
        <title>A Genomic Blueprint of the Chicken Gut Microbiome.</title>
        <authorList>
            <person name="Gilroy R."/>
            <person name="Ravi A."/>
            <person name="Getino M."/>
            <person name="Pursley I."/>
            <person name="Horton D.L."/>
            <person name="Alikhan N.-F."/>
            <person name="Baker D."/>
            <person name="Gharbi K."/>
            <person name="Hall N."/>
            <person name="Watson M."/>
            <person name="Adriaenssens E.M."/>
            <person name="Foster-Nyarko E."/>
            <person name="Jarju S."/>
            <person name="Secka A."/>
            <person name="Antonio M."/>
            <person name="Oren A."/>
            <person name="Chaudhuri R."/>
            <person name="La Ragione R.M."/>
            <person name="Hildebrand F."/>
            <person name="Pallen M.J."/>
        </authorList>
    </citation>
    <scope>NUCLEOTIDE SEQUENCE [LARGE SCALE GENOMIC DNA]</scope>
    <source>
        <strain evidence="2 3">Sa2CUA10</strain>
    </source>
</reference>
<gene>
    <name evidence="2" type="ORF">H9648_12390</name>
</gene>
<keyword evidence="1" id="KW-0472">Membrane</keyword>